<dbReference type="GO" id="GO:0005085">
    <property type="term" value="F:guanyl-nucleotide exchange factor activity"/>
    <property type="evidence" value="ECO:0007669"/>
    <property type="project" value="InterPro"/>
</dbReference>
<organism evidence="2">
    <name type="scientific">hydrothermal vent metagenome</name>
    <dbReference type="NCBI Taxonomy" id="652676"/>
    <lineage>
        <taxon>unclassified sequences</taxon>
        <taxon>metagenomes</taxon>
        <taxon>ecological metagenomes</taxon>
    </lineage>
</organism>
<protein>
    <recommendedName>
        <fullName evidence="1">Roadblock/LAMTOR2 domain-containing protein</fullName>
    </recommendedName>
</protein>
<dbReference type="EMBL" id="UOFE01000022">
    <property type="protein sequence ID" value="VAW51711.1"/>
    <property type="molecule type" value="Genomic_DNA"/>
</dbReference>
<proteinExistence type="predicted"/>
<accession>A0A3B0W8X0</accession>
<dbReference type="InterPro" id="IPR037587">
    <property type="entry name" value="LAMTOR2-like"/>
</dbReference>
<feature type="domain" description="Roadblock/LAMTOR2" evidence="1">
    <location>
        <begin position="14"/>
        <end position="104"/>
    </location>
</feature>
<dbReference type="AlphaFoldDB" id="A0A3B0W8X0"/>
<sequence>MSRNEIDGKLRSELRSILKKMNSLSSSIEASAVTTTDGIVLASELGKGIDPDRFGAMCATLLALSKRAVKETSRGELKLVLVQGSEGAMLVVQIENKGVLALSTNPKANLGMIFFEAKKTATEISSLL</sequence>
<gene>
    <name evidence="2" type="ORF">MNBD_GAMMA05-24</name>
</gene>
<dbReference type="SMART" id="SM00960">
    <property type="entry name" value="Robl_LC7"/>
    <property type="match status" value="1"/>
</dbReference>
<evidence type="ECO:0000259" key="1">
    <source>
        <dbReference type="SMART" id="SM00960"/>
    </source>
</evidence>
<dbReference type="Pfam" id="PF03259">
    <property type="entry name" value="Robl_LC7"/>
    <property type="match status" value="1"/>
</dbReference>
<dbReference type="SUPFAM" id="SSF103196">
    <property type="entry name" value="Roadblock/LC7 domain"/>
    <property type="match status" value="1"/>
</dbReference>
<name>A0A3B0W8X0_9ZZZZ</name>
<dbReference type="InterPro" id="IPR004942">
    <property type="entry name" value="Roadblock/LAMTOR2_dom"/>
</dbReference>
<dbReference type="GO" id="GO:0060090">
    <property type="term" value="F:molecular adaptor activity"/>
    <property type="evidence" value="ECO:0007669"/>
    <property type="project" value="InterPro"/>
</dbReference>
<evidence type="ECO:0000313" key="2">
    <source>
        <dbReference type="EMBL" id="VAW51711.1"/>
    </source>
</evidence>
<dbReference type="GO" id="GO:0032008">
    <property type="term" value="P:positive regulation of TOR signaling"/>
    <property type="evidence" value="ECO:0007669"/>
    <property type="project" value="InterPro"/>
</dbReference>
<reference evidence="2" key="1">
    <citation type="submission" date="2018-06" db="EMBL/GenBank/DDBJ databases">
        <authorList>
            <person name="Zhirakovskaya E."/>
        </authorList>
    </citation>
    <scope>NUCLEOTIDE SEQUENCE</scope>
</reference>
<dbReference type="PANTHER" id="PTHR13323">
    <property type="entry name" value="LATE ENDOSOMAL/LYSOSOMAL MP1 INTERACTING PROTEIN"/>
    <property type="match status" value="1"/>
</dbReference>
<dbReference type="Gene3D" id="3.30.450.30">
    <property type="entry name" value="Dynein light chain 2a, cytoplasmic"/>
    <property type="match status" value="1"/>
</dbReference>